<accession>A0A7I7UGJ7</accession>
<dbReference type="PANTHER" id="PTHR33371">
    <property type="entry name" value="INTERMEMBRANE PHOSPHOLIPID TRANSPORT SYSTEM BINDING PROTEIN MLAD-RELATED"/>
    <property type="match status" value="1"/>
</dbReference>
<evidence type="ECO:0000256" key="1">
    <source>
        <dbReference type="SAM" id="MobiDB-lite"/>
    </source>
</evidence>
<keyword evidence="5" id="KW-1185">Reference proteome</keyword>
<dbReference type="GO" id="GO:0005576">
    <property type="term" value="C:extracellular region"/>
    <property type="evidence" value="ECO:0007669"/>
    <property type="project" value="TreeGrafter"/>
</dbReference>
<dbReference type="AlphaFoldDB" id="A0A7I7UGJ7"/>
<gene>
    <name evidence="4" type="primary">mce3D_3</name>
    <name evidence="4" type="ORF">MPUL_13380</name>
</gene>
<dbReference type="PANTHER" id="PTHR33371:SF4">
    <property type="entry name" value="INTERMEMBRANE PHOSPHOLIPID TRANSPORT SYSTEM BINDING PROTEIN MLAD"/>
    <property type="match status" value="1"/>
</dbReference>
<dbReference type="Proteomes" id="UP000467252">
    <property type="component" value="Chromosome"/>
</dbReference>
<dbReference type="InterPro" id="IPR052336">
    <property type="entry name" value="MlaD_Phospholipid_Transporter"/>
</dbReference>
<evidence type="ECO:0000313" key="5">
    <source>
        <dbReference type="Proteomes" id="UP000467252"/>
    </source>
</evidence>
<organism evidence="4 5">
    <name type="scientific">Mycolicibacterium pulveris</name>
    <name type="common">Mycobacterium pulveris</name>
    <dbReference type="NCBI Taxonomy" id="36813"/>
    <lineage>
        <taxon>Bacteria</taxon>
        <taxon>Bacillati</taxon>
        <taxon>Actinomycetota</taxon>
        <taxon>Actinomycetes</taxon>
        <taxon>Mycobacteriales</taxon>
        <taxon>Mycobacteriaceae</taxon>
        <taxon>Mycolicibacterium</taxon>
    </lineage>
</organism>
<dbReference type="InterPro" id="IPR003399">
    <property type="entry name" value="Mce/MlaD"/>
</dbReference>
<feature type="region of interest" description="Disordered" evidence="1">
    <location>
        <begin position="380"/>
        <end position="417"/>
    </location>
</feature>
<evidence type="ECO:0000259" key="2">
    <source>
        <dbReference type="Pfam" id="PF02470"/>
    </source>
</evidence>
<name>A0A7I7UGJ7_MYCPV</name>
<dbReference type="InterPro" id="IPR005693">
    <property type="entry name" value="Mce"/>
</dbReference>
<dbReference type="NCBIfam" id="TIGR00996">
    <property type="entry name" value="Mtu_fam_mce"/>
    <property type="match status" value="1"/>
</dbReference>
<reference evidence="4 5" key="1">
    <citation type="journal article" date="2019" name="Emerg. Microbes Infect.">
        <title>Comprehensive subspecies identification of 175 nontuberculous mycobacteria species based on 7547 genomic profiles.</title>
        <authorList>
            <person name="Matsumoto Y."/>
            <person name="Kinjo T."/>
            <person name="Motooka D."/>
            <person name="Nabeya D."/>
            <person name="Jung N."/>
            <person name="Uechi K."/>
            <person name="Horii T."/>
            <person name="Iida T."/>
            <person name="Fujita J."/>
            <person name="Nakamura S."/>
        </authorList>
    </citation>
    <scope>NUCLEOTIDE SEQUENCE [LARGE SCALE GENOMIC DNA]</scope>
    <source>
        <strain evidence="4 5">JCM 6370</strain>
    </source>
</reference>
<evidence type="ECO:0000259" key="3">
    <source>
        <dbReference type="Pfam" id="PF11887"/>
    </source>
</evidence>
<dbReference type="InterPro" id="IPR024516">
    <property type="entry name" value="Mce_C"/>
</dbReference>
<dbReference type="Pfam" id="PF02470">
    <property type="entry name" value="MlaD"/>
    <property type="match status" value="1"/>
</dbReference>
<dbReference type="EMBL" id="AP022599">
    <property type="protein sequence ID" value="BBY80180.1"/>
    <property type="molecule type" value="Genomic_DNA"/>
</dbReference>
<feature type="domain" description="Mce/MlaD" evidence="2">
    <location>
        <begin position="36"/>
        <end position="108"/>
    </location>
</feature>
<protein>
    <submittedName>
        <fullName evidence="4">Mce family protein Mce3D</fullName>
    </submittedName>
</protein>
<sequence>MNRRMLTPIVAAVLVLTLIAGAGVLARSALASNRILITAYFDNSNGIFPGDEIRILGVPVGKIDTIEPQPAQVKVTLWVDKKYKIPADVQAAILAPSLVTARAIQLTPAYTTGPVLKSGAVIPRERTMVPVEWDDLRVQLEKLTETLQPATPGGESPLGALINTAADNLRGQGADIREAIIKMSEAFSAFGDHSKDVFGTVKNLSTLVSALQSSTDVMQALNINLAAVSGLFVNAPDEIGQAVVDLNAAVKDVRQFLTEDADTVATTSEKLAAVAAALGESKDDIEQFLHIGPTTISNFINIYQPAQNTLTGVLGLNNFANPVSFLCGAVQAASRLNAEQSAKLCVQYLAPIMKNRLYNFPPIGFNPFVGAAARPNELTYSEDWLRPDHRPTPPPESAVPDPGDGLSGIMVPPGSGS</sequence>
<feature type="domain" description="Mammalian cell entry C-terminal" evidence="3">
    <location>
        <begin position="115"/>
        <end position="289"/>
    </location>
</feature>
<dbReference type="RefSeq" id="WP_163898401.1">
    <property type="nucleotide sequence ID" value="NZ_AP022599.1"/>
</dbReference>
<proteinExistence type="predicted"/>
<evidence type="ECO:0000313" key="4">
    <source>
        <dbReference type="EMBL" id="BBY80180.1"/>
    </source>
</evidence>
<dbReference type="Pfam" id="PF11887">
    <property type="entry name" value="Mce4_CUP1"/>
    <property type="match status" value="1"/>
</dbReference>